<evidence type="ECO:0000259" key="9">
    <source>
        <dbReference type="Pfam" id="PF07687"/>
    </source>
</evidence>
<feature type="binding site" evidence="7">
    <location>
        <position position="305"/>
    </location>
    <ligand>
        <name>Zn(2+)</name>
        <dbReference type="ChEBI" id="CHEBI:29105"/>
        <label>2</label>
    </ligand>
</feature>
<proteinExistence type="inferred from homology"/>
<keyword evidence="3 7" id="KW-0479">Metal-binding</keyword>
<evidence type="ECO:0000256" key="7">
    <source>
        <dbReference type="PIRSR" id="PIRSR037217-2"/>
    </source>
</evidence>
<dbReference type="GO" id="GO:0046872">
    <property type="term" value="F:metal ion binding"/>
    <property type="evidence" value="ECO:0007669"/>
    <property type="project" value="UniProtKB-KW"/>
</dbReference>
<reference evidence="10" key="1">
    <citation type="journal article" date="2021" name="Open Biol.">
        <title>Shared evolutionary footprints suggest mitochondrial oxidative damage underlies multiple complex I losses in fungi.</title>
        <authorList>
            <person name="Schikora-Tamarit M.A."/>
            <person name="Marcet-Houben M."/>
            <person name="Nosek J."/>
            <person name="Gabaldon T."/>
        </authorList>
    </citation>
    <scope>NUCLEOTIDE SEQUENCE</scope>
    <source>
        <strain evidence="10">CBS2887</strain>
    </source>
</reference>
<dbReference type="FunFam" id="3.40.630.10:FF:000027">
    <property type="entry name" value="N-fatty-acyl-amino acid synthase/hydrolase PM20D1"/>
    <property type="match status" value="1"/>
</dbReference>
<dbReference type="CDD" id="cd05674">
    <property type="entry name" value="M20_yscS"/>
    <property type="match status" value="1"/>
</dbReference>
<dbReference type="InterPro" id="IPR001261">
    <property type="entry name" value="ArgE/DapE_CS"/>
</dbReference>
<name>A0A9P8TC12_WICPI</name>
<dbReference type="PANTHER" id="PTHR45962:SF1">
    <property type="entry name" value="N-FATTY-ACYL-AMINO ACID SYNTHASE_HYDROLASE PM20D1"/>
    <property type="match status" value="1"/>
</dbReference>
<organism evidence="10 11">
    <name type="scientific">Wickerhamomyces pijperi</name>
    <name type="common">Yeast</name>
    <name type="synonym">Pichia pijperi</name>
    <dbReference type="NCBI Taxonomy" id="599730"/>
    <lineage>
        <taxon>Eukaryota</taxon>
        <taxon>Fungi</taxon>
        <taxon>Dikarya</taxon>
        <taxon>Ascomycota</taxon>
        <taxon>Saccharomycotina</taxon>
        <taxon>Saccharomycetes</taxon>
        <taxon>Phaffomycetales</taxon>
        <taxon>Wickerhamomycetaceae</taxon>
        <taxon>Wickerhamomyces</taxon>
    </lineage>
</organism>
<dbReference type="InterPro" id="IPR011650">
    <property type="entry name" value="Peptidase_M20_dimer"/>
</dbReference>
<evidence type="ECO:0000256" key="4">
    <source>
        <dbReference type="ARBA" id="ARBA00022801"/>
    </source>
</evidence>
<dbReference type="InterPro" id="IPR017141">
    <property type="entry name" value="Pept_M20_carboxypep"/>
</dbReference>
<feature type="active site" description="Proton acceptor" evidence="6">
    <location>
        <position position="276"/>
    </location>
</feature>
<dbReference type="Gene3D" id="3.40.630.10">
    <property type="entry name" value="Zn peptidases"/>
    <property type="match status" value="1"/>
</dbReference>
<dbReference type="InterPro" id="IPR036264">
    <property type="entry name" value="Bact_exopeptidase_dim_dom"/>
</dbReference>
<keyword evidence="11" id="KW-1185">Reference proteome</keyword>
<keyword evidence="5 7" id="KW-0862">Zinc</keyword>
<feature type="domain" description="Peptidase M20 dimerisation" evidence="9">
    <location>
        <begin position="325"/>
        <end position="485"/>
    </location>
</feature>
<keyword evidence="4" id="KW-0378">Hydrolase</keyword>
<dbReference type="PANTHER" id="PTHR45962">
    <property type="entry name" value="N-FATTY-ACYL-AMINO ACID SYNTHASE/HYDROLASE PM20D1"/>
    <property type="match status" value="1"/>
</dbReference>
<dbReference type="PIRSF" id="PIRSF037217">
    <property type="entry name" value="Carboxypeptidase_S"/>
    <property type="match status" value="1"/>
</dbReference>
<keyword evidence="2" id="KW-0645">Protease</keyword>
<dbReference type="Pfam" id="PF01546">
    <property type="entry name" value="Peptidase_M20"/>
    <property type="match status" value="1"/>
</dbReference>
<comment type="caution">
    <text evidence="10">The sequence shown here is derived from an EMBL/GenBank/DDBJ whole genome shotgun (WGS) entry which is preliminary data.</text>
</comment>
<feature type="binding site" evidence="7">
    <location>
        <position position="242"/>
    </location>
    <ligand>
        <name>Zn(2+)</name>
        <dbReference type="ChEBI" id="CHEBI:29105"/>
        <label>1</label>
    </ligand>
</feature>
<dbReference type="InterPro" id="IPR002933">
    <property type="entry name" value="Peptidase_M20"/>
</dbReference>
<feature type="binding site" evidence="7">
    <location>
        <position position="277"/>
    </location>
    <ligand>
        <name>Zn(2+)</name>
        <dbReference type="ChEBI" id="CHEBI:29105"/>
        <label>1</label>
    </ligand>
</feature>
<dbReference type="InterPro" id="IPR047177">
    <property type="entry name" value="Pept_M20A"/>
</dbReference>
<evidence type="ECO:0000256" key="3">
    <source>
        <dbReference type="ARBA" id="ARBA00022723"/>
    </source>
</evidence>
<dbReference type="GO" id="GO:0000328">
    <property type="term" value="C:fungal-type vacuole lumen"/>
    <property type="evidence" value="ECO:0007669"/>
    <property type="project" value="TreeGrafter"/>
</dbReference>
<evidence type="ECO:0000313" key="11">
    <source>
        <dbReference type="Proteomes" id="UP000774326"/>
    </source>
</evidence>
<dbReference type="GO" id="GO:0051603">
    <property type="term" value="P:proteolysis involved in protein catabolic process"/>
    <property type="evidence" value="ECO:0007669"/>
    <property type="project" value="TreeGrafter"/>
</dbReference>
<evidence type="ECO:0000256" key="2">
    <source>
        <dbReference type="ARBA" id="ARBA00022670"/>
    </source>
</evidence>
<dbReference type="EMBL" id="JAEUBG010005612">
    <property type="protein sequence ID" value="KAH3673606.1"/>
    <property type="molecule type" value="Genomic_DNA"/>
</dbReference>
<evidence type="ECO:0000256" key="1">
    <source>
        <dbReference type="ARBA" id="ARBA00006247"/>
    </source>
</evidence>
<dbReference type="GO" id="GO:0004181">
    <property type="term" value="F:metallocarboxypeptidase activity"/>
    <property type="evidence" value="ECO:0007669"/>
    <property type="project" value="InterPro"/>
</dbReference>
<dbReference type="Gene3D" id="3.30.70.360">
    <property type="match status" value="1"/>
</dbReference>
<dbReference type="PROSITE" id="PS00759">
    <property type="entry name" value="ARGE_DAPE_CPG2_2"/>
    <property type="match status" value="1"/>
</dbReference>
<protein>
    <recommendedName>
        <fullName evidence="9">Peptidase M20 dimerisation domain-containing protein</fullName>
    </recommendedName>
</protein>
<feature type="region of interest" description="Disordered" evidence="8">
    <location>
        <begin position="1"/>
        <end position="22"/>
    </location>
</feature>
<dbReference type="PROSITE" id="PS00758">
    <property type="entry name" value="ARGE_DAPE_CPG2_1"/>
    <property type="match status" value="1"/>
</dbReference>
<evidence type="ECO:0000256" key="5">
    <source>
        <dbReference type="ARBA" id="ARBA00022833"/>
    </source>
</evidence>
<dbReference type="Pfam" id="PF07687">
    <property type="entry name" value="M20_dimer"/>
    <property type="match status" value="1"/>
</dbReference>
<dbReference type="Proteomes" id="UP000774326">
    <property type="component" value="Unassembled WGS sequence"/>
</dbReference>
<reference evidence="10" key="2">
    <citation type="submission" date="2021-01" db="EMBL/GenBank/DDBJ databases">
        <authorList>
            <person name="Schikora-Tamarit M.A."/>
        </authorList>
    </citation>
    <scope>NUCLEOTIDE SEQUENCE</scope>
    <source>
        <strain evidence="10">CBS2887</strain>
    </source>
</reference>
<evidence type="ECO:0000256" key="8">
    <source>
        <dbReference type="SAM" id="MobiDB-lite"/>
    </source>
</evidence>
<feature type="binding site" evidence="7">
    <location>
        <position position="200"/>
    </location>
    <ligand>
        <name>Zn(2+)</name>
        <dbReference type="ChEBI" id="CHEBI:29105"/>
        <label>2</label>
    </ligand>
</feature>
<dbReference type="SUPFAM" id="SSF55031">
    <property type="entry name" value="Bacterial exopeptidase dimerisation domain"/>
    <property type="match status" value="1"/>
</dbReference>
<feature type="active site" evidence="6">
    <location>
        <position position="202"/>
    </location>
</feature>
<feature type="binding site" evidence="7">
    <location>
        <position position="589"/>
    </location>
    <ligand>
        <name>Zn(2+)</name>
        <dbReference type="ChEBI" id="CHEBI:29105"/>
        <label>1</label>
    </ligand>
</feature>
<feature type="binding site" evidence="7">
    <location>
        <position position="242"/>
    </location>
    <ligand>
        <name>Zn(2+)</name>
        <dbReference type="ChEBI" id="CHEBI:29105"/>
        <label>2</label>
    </ligand>
</feature>
<accession>A0A9P8TC12</accession>
<gene>
    <name evidence="10" type="ORF">WICPIJ_009723</name>
</gene>
<evidence type="ECO:0000256" key="6">
    <source>
        <dbReference type="PIRSR" id="PIRSR037217-1"/>
    </source>
</evidence>
<sequence length="620" mass="68930">MSPQSENLLPLSEKNPDAGRFESTVKPTNNRFKYLKAVVALLLVLLFVAFKSTLLQTHTSCITTEPHSIISPSIQHEDLNLSKICPLGETLRPKSFLLDNSTLEYIFHSETFRVDSLKKLSGAVKIPTISTDDMGSPLDSAESDSDTDVWNNFVRFHWFLESQFPELYDSLKVEKVNKFGLLLTWQGSNPQLKPLLLMAHQDVVPVDEHTLDQWKYPPFQGTWDKDQDAEGETYLYGRGSSDCKALVIGYFQAITKLLEEEFEPSRTIVISLGFDEEIGGVNGAGELSKVVLDRYGPDSFFAILDEGGSSMEIINKERAVALPSIGEKGSVNLEIGLTTAGGHSSVPPDHTNIGIMADLITLIESTPFGTLLKSDNPTLNYLQCLAKYDTAENGEFDDQLRSDIFNAGVDDESNARVIEYLSKDRALKYSVRTSQAIDVIHGGVKSNALPEFTKLVINFRIPLGATVQDTIDKIVGNVKTISEKYDLSYSFNSESSSSDKKGHFQIQTLGSPLEPAHTSPIDNISYDLFRGTIKHIISDYIYPSFPQEPIVAGNLNTGNTDTRYYTALSENIYRFKFSTLNGLLEGGTHSVNERVRVKDVLGVIGFVYEFVRIVDEFEGY</sequence>
<dbReference type="SUPFAM" id="SSF53187">
    <property type="entry name" value="Zn-dependent exopeptidases"/>
    <property type="match status" value="1"/>
</dbReference>
<comment type="similarity">
    <text evidence="1">Belongs to the peptidase M20A family.</text>
</comment>
<dbReference type="AlphaFoldDB" id="A0A9P8TC12"/>
<evidence type="ECO:0000313" key="10">
    <source>
        <dbReference type="EMBL" id="KAH3673606.1"/>
    </source>
</evidence>
<dbReference type="OrthoDB" id="3064516at2759"/>